<feature type="signal peptide" evidence="1">
    <location>
        <begin position="1"/>
        <end position="26"/>
    </location>
</feature>
<evidence type="ECO:0000256" key="1">
    <source>
        <dbReference type="SAM" id="SignalP"/>
    </source>
</evidence>
<dbReference type="RefSeq" id="WP_214729679.1">
    <property type="nucleotide sequence ID" value="NZ_CP075897.1"/>
</dbReference>
<dbReference type="GeneID" id="88812871"/>
<dbReference type="Proteomes" id="UP000679498">
    <property type="component" value="Chromosome"/>
</dbReference>
<proteinExistence type="predicted"/>
<feature type="chain" id="PRO_5046680642" evidence="1">
    <location>
        <begin position="27"/>
        <end position="229"/>
    </location>
</feature>
<evidence type="ECO:0000313" key="3">
    <source>
        <dbReference type="Proteomes" id="UP000679498"/>
    </source>
</evidence>
<gene>
    <name evidence="2" type="ORF">KKI46_14335</name>
</gene>
<reference evidence="2 3" key="1">
    <citation type="submission" date="2021-05" db="EMBL/GenBank/DDBJ databases">
        <title>Biocontrol using Exiguobacterium acetylicum SI17 against litchi downy blight caused by Peronophythora litchii.</title>
        <authorList>
            <person name="Zheng L."/>
        </authorList>
    </citation>
    <scope>NUCLEOTIDE SEQUENCE [LARGE SCALE GENOMIC DNA]</scope>
    <source>
        <strain evidence="2 3">SI17</strain>
    </source>
</reference>
<protein>
    <submittedName>
        <fullName evidence="2">Uncharacterized protein</fullName>
    </submittedName>
</protein>
<keyword evidence="1" id="KW-0732">Signal</keyword>
<accession>A0ABX8G990</accession>
<organism evidence="2 3">
    <name type="scientific">Exiguobacterium acetylicum</name>
    <name type="common">Brevibacterium acetylicum</name>
    <dbReference type="NCBI Taxonomy" id="41170"/>
    <lineage>
        <taxon>Bacteria</taxon>
        <taxon>Bacillati</taxon>
        <taxon>Bacillota</taxon>
        <taxon>Bacilli</taxon>
        <taxon>Bacillales</taxon>
        <taxon>Bacillales Family XII. Incertae Sedis</taxon>
        <taxon>Exiguobacterium</taxon>
    </lineage>
</organism>
<keyword evidence="3" id="KW-1185">Reference proteome</keyword>
<evidence type="ECO:0000313" key="2">
    <source>
        <dbReference type="EMBL" id="QWB29752.1"/>
    </source>
</evidence>
<name>A0ABX8G990_EXIAC</name>
<dbReference type="EMBL" id="CP075897">
    <property type="protein sequence ID" value="QWB29752.1"/>
    <property type="molecule type" value="Genomic_DNA"/>
</dbReference>
<sequence length="229" mass="25990">MNTTFMKITVATIIAGSTLFSGTASAATKVETTATNQYTALKAGMTMEQVAKVLYDKDYKKQLTTKSGSQVLKTKEEFKDVEDKRKEIYYEIYDRKAKIPPTLMSLSFMTKKNDSVYRLISKQVEMGRNTYSEYRESTRKLNAGAKIKTGMTEKQLDGVLSGSGLGEWAGLLEEDARSVFSAKEIKDYEIEAFKGKLYVFQKSTKSRVYVEMSYDTKKKAYVIENHETF</sequence>